<evidence type="ECO:0000259" key="1">
    <source>
        <dbReference type="Pfam" id="PF13649"/>
    </source>
</evidence>
<organism evidence="2 3">
    <name type="scientific">Piptocephalis cylindrospora</name>
    <dbReference type="NCBI Taxonomy" id="1907219"/>
    <lineage>
        <taxon>Eukaryota</taxon>
        <taxon>Fungi</taxon>
        <taxon>Fungi incertae sedis</taxon>
        <taxon>Zoopagomycota</taxon>
        <taxon>Zoopagomycotina</taxon>
        <taxon>Zoopagomycetes</taxon>
        <taxon>Zoopagales</taxon>
        <taxon>Piptocephalidaceae</taxon>
        <taxon>Piptocephalis</taxon>
    </lineage>
</organism>
<protein>
    <submittedName>
        <fullName evidence="2">S-adenosyl-L-methionine-dependent methyltransferase</fullName>
    </submittedName>
</protein>
<dbReference type="GO" id="GO:0032259">
    <property type="term" value="P:methylation"/>
    <property type="evidence" value="ECO:0007669"/>
    <property type="project" value="UniProtKB-KW"/>
</dbReference>
<reference evidence="3" key="1">
    <citation type="journal article" date="2018" name="Nat. Microbiol.">
        <title>Leveraging single-cell genomics to expand the fungal tree of life.</title>
        <authorList>
            <person name="Ahrendt S.R."/>
            <person name="Quandt C.A."/>
            <person name="Ciobanu D."/>
            <person name="Clum A."/>
            <person name="Salamov A."/>
            <person name="Andreopoulos B."/>
            <person name="Cheng J.F."/>
            <person name="Woyke T."/>
            <person name="Pelin A."/>
            <person name="Henrissat B."/>
            <person name="Reynolds N.K."/>
            <person name="Benny G.L."/>
            <person name="Smith M.E."/>
            <person name="James T.Y."/>
            <person name="Grigoriev I.V."/>
        </authorList>
    </citation>
    <scope>NUCLEOTIDE SEQUENCE [LARGE SCALE GENOMIC DNA]</scope>
</reference>
<dbReference type="Proteomes" id="UP000267251">
    <property type="component" value="Unassembled WGS sequence"/>
</dbReference>
<feature type="non-terminal residue" evidence="2">
    <location>
        <position position="168"/>
    </location>
</feature>
<gene>
    <name evidence="2" type="ORF">BJ684DRAFT_3651</name>
</gene>
<dbReference type="SUPFAM" id="SSF53335">
    <property type="entry name" value="S-adenosyl-L-methionine-dependent methyltransferases"/>
    <property type="match status" value="1"/>
</dbReference>
<dbReference type="InterPro" id="IPR041698">
    <property type="entry name" value="Methyltransf_25"/>
</dbReference>
<keyword evidence="3" id="KW-1185">Reference proteome</keyword>
<dbReference type="PANTHER" id="PTHR43591:SF24">
    <property type="entry name" value="2-METHOXY-6-POLYPRENYL-1,4-BENZOQUINOL METHYLASE, MITOCHONDRIAL"/>
    <property type="match status" value="1"/>
</dbReference>
<proteinExistence type="predicted"/>
<dbReference type="PANTHER" id="PTHR43591">
    <property type="entry name" value="METHYLTRANSFERASE"/>
    <property type="match status" value="1"/>
</dbReference>
<feature type="non-terminal residue" evidence="2">
    <location>
        <position position="1"/>
    </location>
</feature>
<dbReference type="CDD" id="cd02440">
    <property type="entry name" value="AdoMet_MTases"/>
    <property type="match status" value="1"/>
</dbReference>
<evidence type="ECO:0000313" key="3">
    <source>
        <dbReference type="Proteomes" id="UP000267251"/>
    </source>
</evidence>
<evidence type="ECO:0000313" key="2">
    <source>
        <dbReference type="EMBL" id="RKP12676.1"/>
    </source>
</evidence>
<accession>A0A4P9Y1F8</accession>
<dbReference type="AlphaFoldDB" id="A0A4P9Y1F8"/>
<keyword evidence="2" id="KW-0489">Methyltransferase</keyword>
<dbReference type="Gene3D" id="3.40.50.150">
    <property type="entry name" value="Vaccinia Virus protein VP39"/>
    <property type="match status" value="1"/>
</dbReference>
<dbReference type="Pfam" id="PF13649">
    <property type="entry name" value="Methyltransf_25"/>
    <property type="match status" value="1"/>
</dbReference>
<dbReference type="OrthoDB" id="2013972at2759"/>
<name>A0A4P9Y1F8_9FUNG</name>
<dbReference type="GO" id="GO:0008168">
    <property type="term" value="F:methyltransferase activity"/>
    <property type="evidence" value="ECO:0007669"/>
    <property type="project" value="UniProtKB-KW"/>
</dbReference>
<sequence>GRKHHGIPSVPYPFPVDLIEMDRLEQVHHRLKEQLQGALHVAPVPEWGFQRILDVGCGGGAWSLEMATAHPHAQVMGIDVVPVFPGSTVPRNCSFELVNLLSSSLPFPDASFDLIYQRLLALSIPECRYAAHLRELHRVSRPGAALEIVDCDLLFRQVGPHGAQLNAW</sequence>
<dbReference type="InterPro" id="IPR029063">
    <property type="entry name" value="SAM-dependent_MTases_sf"/>
</dbReference>
<dbReference type="EMBL" id="KZ988244">
    <property type="protein sequence ID" value="RKP12676.1"/>
    <property type="molecule type" value="Genomic_DNA"/>
</dbReference>
<keyword evidence="2" id="KW-0808">Transferase</keyword>
<feature type="domain" description="Methyltransferase" evidence="1">
    <location>
        <begin position="52"/>
        <end position="143"/>
    </location>
</feature>